<evidence type="ECO:0000256" key="5">
    <source>
        <dbReference type="ARBA" id="ARBA00022840"/>
    </source>
</evidence>
<protein>
    <recommendedName>
        <fullName evidence="10">Protein kinase domain-containing protein</fullName>
    </recommendedName>
</protein>
<evidence type="ECO:0000256" key="6">
    <source>
        <dbReference type="ARBA" id="ARBA00047899"/>
    </source>
</evidence>
<evidence type="ECO:0000256" key="3">
    <source>
        <dbReference type="ARBA" id="ARBA00022741"/>
    </source>
</evidence>
<evidence type="ECO:0000256" key="7">
    <source>
        <dbReference type="ARBA" id="ARBA00048679"/>
    </source>
</evidence>
<dbReference type="SMART" id="SM00220">
    <property type="entry name" value="S_TKc"/>
    <property type="match status" value="1"/>
</dbReference>
<keyword evidence="2" id="KW-0808">Transferase</keyword>
<dbReference type="InterPro" id="IPR011009">
    <property type="entry name" value="Kinase-like_dom_sf"/>
</dbReference>
<feature type="compositionally biased region" description="Low complexity" evidence="9">
    <location>
        <begin position="378"/>
        <end position="391"/>
    </location>
</feature>
<keyword evidence="5 8" id="KW-0067">ATP-binding</keyword>
<dbReference type="InterPro" id="IPR001245">
    <property type="entry name" value="Ser-Thr/Tyr_kinase_cat_dom"/>
</dbReference>
<feature type="region of interest" description="Disordered" evidence="9">
    <location>
        <begin position="376"/>
        <end position="546"/>
    </location>
</feature>
<name>A0A6B2KZC6_9EUKA</name>
<dbReference type="Pfam" id="PF07714">
    <property type="entry name" value="PK_Tyr_Ser-Thr"/>
    <property type="match status" value="1"/>
</dbReference>
<keyword evidence="4" id="KW-0418">Kinase</keyword>
<dbReference type="GO" id="GO:0005524">
    <property type="term" value="F:ATP binding"/>
    <property type="evidence" value="ECO:0007669"/>
    <property type="project" value="UniProtKB-UniRule"/>
</dbReference>
<dbReference type="PROSITE" id="PS00107">
    <property type="entry name" value="PROTEIN_KINASE_ATP"/>
    <property type="match status" value="1"/>
</dbReference>
<feature type="binding site" evidence="8">
    <location>
        <position position="26"/>
    </location>
    <ligand>
        <name>ATP</name>
        <dbReference type="ChEBI" id="CHEBI:30616"/>
    </ligand>
</feature>
<dbReference type="PANTHER" id="PTHR44329">
    <property type="entry name" value="SERINE/THREONINE-PROTEIN KINASE TNNI3K-RELATED"/>
    <property type="match status" value="1"/>
</dbReference>
<evidence type="ECO:0000259" key="10">
    <source>
        <dbReference type="PROSITE" id="PS50011"/>
    </source>
</evidence>
<dbReference type="PROSITE" id="PS00108">
    <property type="entry name" value="PROTEIN_KINASE_ST"/>
    <property type="match status" value="1"/>
</dbReference>
<reference evidence="11" key="1">
    <citation type="journal article" date="2020" name="J. Eukaryot. Microbiol.">
        <title>De novo Sequencing, Assembly and Annotation of the Transcriptome for the Free-Living Testate Amoeba Arcella intermedia.</title>
        <authorList>
            <person name="Ribeiro G.M."/>
            <person name="Porfirio-Sousa A.L."/>
            <person name="Maurer-Alcala X.X."/>
            <person name="Katz L.A."/>
            <person name="Lahr D.J.G."/>
        </authorList>
    </citation>
    <scope>NUCLEOTIDE SEQUENCE</scope>
</reference>
<dbReference type="PROSITE" id="PS50011">
    <property type="entry name" value="PROTEIN_KINASE_DOM"/>
    <property type="match status" value="1"/>
</dbReference>
<dbReference type="InterPro" id="IPR000719">
    <property type="entry name" value="Prot_kinase_dom"/>
</dbReference>
<feature type="domain" description="Protein kinase" evidence="10">
    <location>
        <begin position="1"/>
        <end position="269"/>
    </location>
</feature>
<dbReference type="InterPro" id="IPR051681">
    <property type="entry name" value="Ser/Thr_Kinases-Pseudokinases"/>
</dbReference>
<dbReference type="Gene3D" id="1.10.510.10">
    <property type="entry name" value="Transferase(Phosphotransferase) domain 1"/>
    <property type="match status" value="1"/>
</dbReference>
<evidence type="ECO:0000256" key="4">
    <source>
        <dbReference type="ARBA" id="ARBA00022777"/>
    </source>
</evidence>
<evidence type="ECO:0000256" key="2">
    <source>
        <dbReference type="ARBA" id="ARBA00022679"/>
    </source>
</evidence>
<evidence type="ECO:0000256" key="1">
    <source>
        <dbReference type="ARBA" id="ARBA00022527"/>
    </source>
</evidence>
<dbReference type="Gene3D" id="3.30.200.20">
    <property type="entry name" value="Phosphorylase Kinase, domain 1"/>
    <property type="match status" value="1"/>
</dbReference>
<proteinExistence type="predicted"/>
<organism evidence="11">
    <name type="scientific">Arcella intermedia</name>
    <dbReference type="NCBI Taxonomy" id="1963864"/>
    <lineage>
        <taxon>Eukaryota</taxon>
        <taxon>Amoebozoa</taxon>
        <taxon>Tubulinea</taxon>
        <taxon>Elardia</taxon>
        <taxon>Arcellinida</taxon>
        <taxon>Sphaerothecina</taxon>
        <taxon>Arcellidae</taxon>
        <taxon>Arcella</taxon>
    </lineage>
</organism>
<comment type="catalytic activity">
    <reaction evidence="7">
        <text>L-seryl-[protein] + ATP = O-phospho-L-seryl-[protein] + ADP + H(+)</text>
        <dbReference type="Rhea" id="RHEA:17989"/>
        <dbReference type="Rhea" id="RHEA-COMP:9863"/>
        <dbReference type="Rhea" id="RHEA-COMP:11604"/>
        <dbReference type="ChEBI" id="CHEBI:15378"/>
        <dbReference type="ChEBI" id="CHEBI:29999"/>
        <dbReference type="ChEBI" id="CHEBI:30616"/>
        <dbReference type="ChEBI" id="CHEBI:83421"/>
        <dbReference type="ChEBI" id="CHEBI:456216"/>
        <dbReference type="EC" id="2.7.11.1"/>
    </reaction>
</comment>
<sequence length="671" mass="75257">MSTLLGEGAFAQVFKGTYKGKVVAVKRLLMNSDEKPKVLRALFNEFRTEVLTMSMLSHPNVVNLLGFSLEIPFSLVMEYCEYGTLYDFVGKGKGKTIDWSLRLRILYDISAAMSFLHSVEPPLIHRDLKSPNILLVSTVSTAPEVAKVSDFGISKRLYSEAFKGTKARERDVVNPTWLAPEILREESSGAPSDVYPFGIMMWELVSGEHPFMQFNFSSEIEKAVKTGVRPTIPSNTPEVYSKLIGDCWNNLPQNRPTYDNLLNNCLPEVIRSLAPTLLKSLPKKQVFKQIPRNQTPTDSSPSRFSYLNSSSNVVVRNKITRNQEVLTKFSSVYERILALEQKSNESPAGNAVERTKHLGRIHSAIDAKKQIYEKLEAGPSSPSPSNQSGSQTAHPNFNRPLPDRNMQFQQSRSYSSASITKSKISPQNQIHSQNNPNSISTSSMPTFQGLSNHKPQNSLDSPLQSTNALATSAPSIAPTTPSKNTEKKDMKSSPFKKAELQSSDEVDRMEGEKPEKKRNKLVREKTEKLDREKEKGEKPERAEKAENKRLMTQVSSMLIPRKILEEELSAESYIETDTIIDLDKKVSLTSKDEQISTTWGVDETLSSYYLQSVTLNFTGTVGPFPLYGGNMPEKLDDFNPKQLSWLVSALTHKLEADKKKAKKPKSFKPFN</sequence>
<dbReference type="AlphaFoldDB" id="A0A6B2KZC6"/>
<keyword evidence="3 8" id="KW-0547">Nucleotide-binding</keyword>
<accession>A0A6B2KZC6</accession>
<evidence type="ECO:0000256" key="9">
    <source>
        <dbReference type="SAM" id="MobiDB-lite"/>
    </source>
</evidence>
<dbReference type="InterPro" id="IPR008271">
    <property type="entry name" value="Ser/Thr_kinase_AS"/>
</dbReference>
<dbReference type="EMBL" id="GIBP01001052">
    <property type="protein sequence ID" value="NDV30021.1"/>
    <property type="molecule type" value="Transcribed_RNA"/>
</dbReference>
<dbReference type="SUPFAM" id="SSF56112">
    <property type="entry name" value="Protein kinase-like (PK-like)"/>
    <property type="match status" value="1"/>
</dbReference>
<dbReference type="CDD" id="cd13999">
    <property type="entry name" value="STKc_MAP3K-like"/>
    <property type="match status" value="1"/>
</dbReference>
<dbReference type="PANTHER" id="PTHR44329:SF288">
    <property type="entry name" value="MITOGEN-ACTIVATED PROTEIN KINASE KINASE KINASE 20"/>
    <property type="match status" value="1"/>
</dbReference>
<dbReference type="PRINTS" id="PR00109">
    <property type="entry name" value="TYRKINASE"/>
</dbReference>
<comment type="catalytic activity">
    <reaction evidence="6">
        <text>L-threonyl-[protein] + ATP = O-phospho-L-threonyl-[protein] + ADP + H(+)</text>
        <dbReference type="Rhea" id="RHEA:46608"/>
        <dbReference type="Rhea" id="RHEA-COMP:11060"/>
        <dbReference type="Rhea" id="RHEA-COMP:11605"/>
        <dbReference type="ChEBI" id="CHEBI:15378"/>
        <dbReference type="ChEBI" id="CHEBI:30013"/>
        <dbReference type="ChEBI" id="CHEBI:30616"/>
        <dbReference type="ChEBI" id="CHEBI:61977"/>
        <dbReference type="ChEBI" id="CHEBI:456216"/>
        <dbReference type="EC" id="2.7.11.1"/>
    </reaction>
</comment>
<evidence type="ECO:0000256" key="8">
    <source>
        <dbReference type="PROSITE-ProRule" id="PRU10141"/>
    </source>
</evidence>
<feature type="compositionally biased region" description="Polar residues" evidence="9">
    <location>
        <begin position="406"/>
        <end position="483"/>
    </location>
</feature>
<dbReference type="InterPro" id="IPR017441">
    <property type="entry name" value="Protein_kinase_ATP_BS"/>
</dbReference>
<dbReference type="GO" id="GO:0004674">
    <property type="term" value="F:protein serine/threonine kinase activity"/>
    <property type="evidence" value="ECO:0007669"/>
    <property type="project" value="UniProtKB-KW"/>
</dbReference>
<keyword evidence="1" id="KW-0723">Serine/threonine-protein kinase</keyword>
<evidence type="ECO:0000313" key="11">
    <source>
        <dbReference type="EMBL" id="NDV30021.1"/>
    </source>
</evidence>
<feature type="compositionally biased region" description="Basic and acidic residues" evidence="9">
    <location>
        <begin position="484"/>
        <end position="546"/>
    </location>
</feature>